<feature type="region of interest" description="Disordered" evidence="4">
    <location>
        <begin position="399"/>
        <end position="442"/>
    </location>
</feature>
<dbReference type="InterPro" id="IPR035898">
    <property type="entry name" value="TAZ_dom_sf"/>
</dbReference>
<evidence type="ECO:0000256" key="3">
    <source>
        <dbReference type="ARBA" id="ARBA00022833"/>
    </source>
</evidence>
<sequence>VVGLKELGLWSALSPIVGKRSRIERTHVRQSTAGLTPKELHAMNDVCVTTLDPLKTPLKPSRSDQRCQLATADHAEAGLCNDDRVLSDKDIVQPAAEAREASMRVPARVKRATDVRRALENRHRWLLFAQHCYTCSRTEEDCELGKLCTYGKKTLKHVAQCKRGDCPYPRCALLKPLLQHSRKCQSSTCAICVPVWNYIQRDAQQQQEEQQQQQQQQQQQRERQQRDIRSTQQPSKKPAGRSSPPLQPSHTSAAAADDVSRTGWVPQRHPPGSTGAPGGSVSAPGPAAEQLRPRDGPCGRSSGAQPEDPHPGSSSAATAAIGRPGCEAEGRLSCTSTPVRAGRGTGSHVGGALGSGEQEGTGDGKLAALDKLRLQAQQQQQPWQPQAVHAAGAVSDVRAEPLQSAHSQQQPPSLQHPQQQVLQVPPQKQQEQGQQHQSQQQQQPIFTITTPMVPKAPAAALSSTASARFLGVASGTLPPYAFASYGGGLVTPLGPSPVEVTEHHGPKGITINGAPPQPIPIVSCTAMQPPPPASSSNQPPQVVHSYPPSTTLGSFYSHLAQHHPQPPGIPTATVATTTHWLPLPGLTAVPRAASFTPVATSNGTTGVGVGNGGLFVANAGAAVNGAAAAAGPSAAALWHSQGTIPSNPVTLYGITADGVHSGGLGTITTQGPVQAVDRFGHPYTLAGVNGGGGLPAAAGAVAMAAPPLLLWPGPHQPAAAVAGAAAAPGPAVVSSAQGHLPAHLAASYTVGSSGSARSSNGTTAMGVSGGVTATPPGPGTSSTQGSAVAPTHSVPAQRLLYGTAGIVSSGGNSSAATSTTGSSGAIVLAAAGAPGAPAGGSGSSTGPVADSASGAALWSYFMQQA</sequence>
<gene>
    <name evidence="6" type="ORF">Vretifemale_17164</name>
</gene>
<comment type="caution">
    <text evidence="6">The sequence shown here is derived from an EMBL/GenBank/DDBJ whole genome shotgun (WGS) entry which is preliminary data.</text>
</comment>
<feature type="compositionally biased region" description="Low complexity" evidence="4">
    <location>
        <begin position="270"/>
        <end position="288"/>
    </location>
</feature>
<evidence type="ECO:0000256" key="1">
    <source>
        <dbReference type="ARBA" id="ARBA00022723"/>
    </source>
</evidence>
<dbReference type="EMBL" id="BNCP01000050">
    <property type="protein sequence ID" value="GIL89339.1"/>
    <property type="molecule type" value="Genomic_DNA"/>
</dbReference>
<feature type="compositionally biased region" description="Low complexity" evidence="4">
    <location>
        <begin position="401"/>
        <end position="442"/>
    </location>
</feature>
<evidence type="ECO:0000256" key="2">
    <source>
        <dbReference type="ARBA" id="ARBA00022771"/>
    </source>
</evidence>
<evidence type="ECO:0000313" key="7">
    <source>
        <dbReference type="Proteomes" id="UP000747110"/>
    </source>
</evidence>
<dbReference type="Gene3D" id="1.20.1020.10">
    <property type="entry name" value="TAZ domain"/>
    <property type="match status" value="1"/>
</dbReference>
<feature type="compositionally biased region" description="Basic and acidic residues" evidence="4">
    <location>
        <begin position="220"/>
        <end position="229"/>
    </location>
</feature>
<proteinExistence type="predicted"/>
<keyword evidence="3" id="KW-0862">Zinc</keyword>
<keyword evidence="7" id="KW-1185">Reference proteome</keyword>
<dbReference type="PROSITE" id="PS50134">
    <property type="entry name" value="ZF_TAZ"/>
    <property type="match status" value="1"/>
</dbReference>
<feature type="compositionally biased region" description="Low complexity" evidence="4">
    <location>
        <begin position="209"/>
        <end position="219"/>
    </location>
</feature>
<keyword evidence="1" id="KW-0479">Metal-binding</keyword>
<feature type="compositionally biased region" description="Gly residues" evidence="4">
    <location>
        <begin position="343"/>
        <end position="363"/>
    </location>
</feature>
<feature type="compositionally biased region" description="Low complexity" evidence="4">
    <location>
        <begin position="770"/>
        <end position="787"/>
    </location>
</feature>
<dbReference type="SMART" id="SM00551">
    <property type="entry name" value="ZnF_TAZ"/>
    <property type="match status" value="1"/>
</dbReference>
<dbReference type="SUPFAM" id="SSF57933">
    <property type="entry name" value="TAZ domain"/>
    <property type="match status" value="1"/>
</dbReference>
<accession>A0A8J4CYK2</accession>
<feature type="region of interest" description="Disordered" evidence="4">
    <location>
        <begin position="496"/>
        <end position="543"/>
    </location>
</feature>
<dbReference type="Pfam" id="PF02135">
    <property type="entry name" value="zf-TAZ"/>
    <property type="match status" value="1"/>
</dbReference>
<feature type="compositionally biased region" description="Polar residues" evidence="4">
    <location>
        <begin position="751"/>
        <end position="765"/>
    </location>
</feature>
<reference evidence="6" key="1">
    <citation type="journal article" date="2021" name="Proc. Natl. Acad. Sci. U.S.A.">
        <title>Three genomes in the algal genus Volvox reveal the fate of a haploid sex-determining region after a transition to homothallism.</title>
        <authorList>
            <person name="Yamamoto K."/>
            <person name="Hamaji T."/>
            <person name="Kawai-Toyooka H."/>
            <person name="Matsuzaki R."/>
            <person name="Takahashi F."/>
            <person name="Nishimura Y."/>
            <person name="Kawachi M."/>
            <person name="Noguchi H."/>
            <person name="Minakuchi Y."/>
            <person name="Umen J.G."/>
            <person name="Toyoda A."/>
            <person name="Nozaki H."/>
        </authorList>
    </citation>
    <scope>NUCLEOTIDE SEQUENCE</scope>
    <source>
        <strain evidence="6">NIES-3786</strain>
    </source>
</reference>
<dbReference type="Proteomes" id="UP000747110">
    <property type="component" value="Unassembled WGS sequence"/>
</dbReference>
<feature type="non-terminal residue" evidence="6">
    <location>
        <position position="865"/>
    </location>
</feature>
<feature type="domain" description="TAZ-type" evidence="5">
    <location>
        <begin position="113"/>
        <end position="195"/>
    </location>
</feature>
<evidence type="ECO:0000256" key="4">
    <source>
        <dbReference type="SAM" id="MobiDB-lite"/>
    </source>
</evidence>
<dbReference type="InterPro" id="IPR000197">
    <property type="entry name" value="Znf_TAZ"/>
</dbReference>
<dbReference type="AlphaFoldDB" id="A0A8J4CYK2"/>
<keyword evidence="2" id="KW-0863">Zinc-finger</keyword>
<protein>
    <recommendedName>
        <fullName evidence="5">TAZ-type domain-containing protein</fullName>
    </recommendedName>
</protein>
<feature type="region of interest" description="Disordered" evidence="4">
    <location>
        <begin position="751"/>
        <end position="790"/>
    </location>
</feature>
<dbReference type="OrthoDB" id="551589at2759"/>
<feature type="region of interest" description="Disordered" evidence="4">
    <location>
        <begin position="209"/>
        <end position="363"/>
    </location>
</feature>
<name>A0A8J4CYK2_9CHLO</name>
<dbReference type="GO" id="GO:0008270">
    <property type="term" value="F:zinc ion binding"/>
    <property type="evidence" value="ECO:0007669"/>
    <property type="project" value="UniProtKB-KW"/>
</dbReference>
<evidence type="ECO:0000259" key="5">
    <source>
        <dbReference type="PROSITE" id="PS50134"/>
    </source>
</evidence>
<organism evidence="6 7">
    <name type="scientific">Volvox reticuliferus</name>
    <dbReference type="NCBI Taxonomy" id="1737510"/>
    <lineage>
        <taxon>Eukaryota</taxon>
        <taxon>Viridiplantae</taxon>
        <taxon>Chlorophyta</taxon>
        <taxon>core chlorophytes</taxon>
        <taxon>Chlorophyceae</taxon>
        <taxon>CS clade</taxon>
        <taxon>Chlamydomonadales</taxon>
        <taxon>Volvocaceae</taxon>
        <taxon>Volvox</taxon>
    </lineage>
</organism>
<evidence type="ECO:0000313" key="6">
    <source>
        <dbReference type="EMBL" id="GIL89339.1"/>
    </source>
</evidence>